<feature type="transmembrane region" description="Helical" evidence="6">
    <location>
        <begin position="625"/>
        <end position="646"/>
    </location>
</feature>
<gene>
    <name evidence="8" type="ORF">J5V48_00555</name>
</gene>
<evidence type="ECO:0000256" key="1">
    <source>
        <dbReference type="ARBA" id="ARBA00004651"/>
    </source>
</evidence>
<feature type="transmembrane region" description="Helical" evidence="6">
    <location>
        <begin position="305"/>
        <end position="327"/>
    </location>
</feature>
<keyword evidence="4 6" id="KW-1133">Transmembrane helix</keyword>
<evidence type="ECO:0000259" key="7">
    <source>
        <dbReference type="Pfam" id="PF03176"/>
    </source>
</evidence>
<dbReference type="Proteomes" id="UP000731465">
    <property type="component" value="Unassembled WGS sequence"/>
</dbReference>
<dbReference type="Gene3D" id="1.20.1640.10">
    <property type="entry name" value="Multidrug efflux transporter AcrB transmembrane domain"/>
    <property type="match status" value="2"/>
</dbReference>
<dbReference type="EMBL" id="JAGFNY010000001">
    <property type="protein sequence ID" value="MBW7569387.1"/>
    <property type="molecule type" value="Genomic_DNA"/>
</dbReference>
<feature type="transmembrane region" description="Helical" evidence="6">
    <location>
        <begin position="252"/>
        <end position="271"/>
    </location>
</feature>
<dbReference type="PANTHER" id="PTHR33406">
    <property type="entry name" value="MEMBRANE PROTEIN MJ1562-RELATED"/>
    <property type="match status" value="1"/>
</dbReference>
<evidence type="ECO:0000256" key="4">
    <source>
        <dbReference type="ARBA" id="ARBA00022989"/>
    </source>
</evidence>
<keyword evidence="5 6" id="KW-0472">Membrane</keyword>
<name>A0ABS7DE51_9GAMM</name>
<dbReference type="InterPro" id="IPR050545">
    <property type="entry name" value="Mycobact_MmpL"/>
</dbReference>
<evidence type="ECO:0000313" key="9">
    <source>
        <dbReference type="Proteomes" id="UP000731465"/>
    </source>
</evidence>
<organism evidence="8 9">
    <name type="scientific">Succinivibrio faecicola</name>
    <dbReference type="NCBI Taxonomy" id="2820300"/>
    <lineage>
        <taxon>Bacteria</taxon>
        <taxon>Pseudomonadati</taxon>
        <taxon>Pseudomonadota</taxon>
        <taxon>Gammaproteobacteria</taxon>
        <taxon>Aeromonadales</taxon>
        <taxon>Succinivibrionaceae</taxon>
        <taxon>Succinivibrio</taxon>
    </lineage>
</organism>
<feature type="transmembrane region" description="Helical" evidence="6">
    <location>
        <begin position="348"/>
        <end position="367"/>
    </location>
</feature>
<keyword evidence="2" id="KW-1003">Cell membrane</keyword>
<dbReference type="Pfam" id="PF03176">
    <property type="entry name" value="MMPL"/>
    <property type="match status" value="1"/>
</dbReference>
<reference evidence="8 9" key="1">
    <citation type="submission" date="2021-03" db="EMBL/GenBank/DDBJ databases">
        <title>Succinivibrio sp. nov. isolated from feces of cow.</title>
        <authorList>
            <person name="Choi J.-Y."/>
        </authorList>
    </citation>
    <scope>NUCLEOTIDE SEQUENCE [LARGE SCALE GENOMIC DNA]</scope>
    <source>
        <strain evidence="8 9">AGMB01872</strain>
    </source>
</reference>
<feature type="transmembrane region" description="Helical" evidence="6">
    <location>
        <begin position="373"/>
        <end position="395"/>
    </location>
</feature>
<feature type="transmembrane region" description="Helical" evidence="6">
    <location>
        <begin position="711"/>
        <end position="733"/>
    </location>
</feature>
<feature type="transmembrane region" description="Helical" evidence="6">
    <location>
        <begin position="739"/>
        <end position="762"/>
    </location>
</feature>
<evidence type="ECO:0000313" key="8">
    <source>
        <dbReference type="EMBL" id="MBW7569387.1"/>
    </source>
</evidence>
<evidence type="ECO:0000256" key="6">
    <source>
        <dbReference type="SAM" id="Phobius"/>
    </source>
</evidence>
<evidence type="ECO:0000256" key="2">
    <source>
        <dbReference type="ARBA" id="ARBA00022475"/>
    </source>
</evidence>
<protein>
    <submittedName>
        <fullName evidence="8">MMPL family transporter</fullName>
    </submittedName>
</protein>
<feature type="transmembrane region" description="Helical" evidence="6">
    <location>
        <begin position="680"/>
        <end position="699"/>
    </location>
</feature>
<dbReference type="RefSeq" id="WP_219935863.1">
    <property type="nucleotide sequence ID" value="NZ_JAGFNY010000001.1"/>
</dbReference>
<feature type="transmembrane region" description="Helical" evidence="6">
    <location>
        <begin position="278"/>
        <end position="299"/>
    </location>
</feature>
<keyword evidence="3 6" id="KW-0812">Transmembrane</keyword>
<feature type="transmembrane region" description="Helical" evidence="6">
    <location>
        <begin position="422"/>
        <end position="443"/>
    </location>
</feature>
<dbReference type="InterPro" id="IPR004869">
    <property type="entry name" value="MMPL_dom"/>
</dbReference>
<accession>A0ABS7DE51</accession>
<proteinExistence type="predicted"/>
<keyword evidence="9" id="KW-1185">Reference proteome</keyword>
<comment type="subcellular location">
    <subcellularLocation>
        <location evidence="1">Cell membrane</location>
        <topology evidence="1">Multi-pass membrane protein</topology>
    </subcellularLocation>
</comment>
<sequence length="764" mass="85770">MQSRSVHKVNALVFLLFIFISALVIAFRIDHVRFEADILSCLPKETKSGVEKSVIDEYTKRIDSQIVFLVKDTNDKKKALDAVKELYSELINDDMTSDILGYSDSDSQKQFNEYIYKNSHAIISDVLRKSLEKDSYDKKVLSSLFSGFAGVSSNEIASDPLLLTRNVVKELSKGNNIRIKDGFLYIKYKDDGYYFLNVTTKSSAFNLKTTKILSTKLTNLIDRLEKDYSVTILKRGTLFYSQKASQESENDISLIGSLSLIGVFSLIFFVFRSFKPVVLAILSVFTGVLSGFAAVLLFFDSVNIILLAMALSIIGIVCDYTIYYMTLRLRSQSNQSAFDTIRILKKPLSLAVATDAVAYLIILISPIEPLKQLSVFCMVTITFSCLFVLTVEPYLCEKIKRREFKNTAIIEKYLSFVSKKKNCLTVLLLIILICALCVPFTSFNNDPKSFQSMDEKLKSDDLQISLILKQTENTAYFAVQAKSVDELLYQNEVARKYFDSLIKESTISSYKAIPLNSQKTQIEDIKRIENRLDSVKNALLKNSIFVSENNKELLPVQLDDFIKSKVGQSYAPLLCADKDKKVFATLIIVQSNIDRKELAKTVSEKLSNTKLIDRHDDFVKIFTQFSLHIVYVLVSFIFSIFVISSIRVGLKKALYTTFFSILCVLCATGALPVFNYSINLFNELALILVLGIGVNYTIFFTSYKGDKRTTISAIITSLLTTVISVGLLCLSSVNVIASFAITLNVGIIVSFILATLLPGLCADE</sequence>
<evidence type="ECO:0000256" key="3">
    <source>
        <dbReference type="ARBA" id="ARBA00022692"/>
    </source>
</evidence>
<dbReference type="PANTHER" id="PTHR33406:SF13">
    <property type="entry name" value="MEMBRANE PROTEIN YDFJ"/>
    <property type="match status" value="1"/>
</dbReference>
<comment type="caution">
    <text evidence="8">The sequence shown here is derived from an EMBL/GenBank/DDBJ whole genome shotgun (WGS) entry which is preliminary data.</text>
</comment>
<dbReference type="SUPFAM" id="SSF82866">
    <property type="entry name" value="Multidrug efflux transporter AcrB transmembrane domain"/>
    <property type="match status" value="2"/>
</dbReference>
<evidence type="ECO:0000256" key="5">
    <source>
        <dbReference type="ARBA" id="ARBA00023136"/>
    </source>
</evidence>
<feature type="domain" description="Membrane transport protein MMPL" evidence="7">
    <location>
        <begin position="236"/>
        <end position="397"/>
    </location>
</feature>
<feature type="transmembrane region" description="Helical" evidence="6">
    <location>
        <begin position="653"/>
        <end position="674"/>
    </location>
</feature>